<protein>
    <recommendedName>
        <fullName evidence="3">ubiquitinyl hydrolase 1</fullName>
        <ecNumber evidence="3">3.4.19.12</ecNumber>
    </recommendedName>
</protein>
<dbReference type="AlphaFoldDB" id="A0A8H7VGS1"/>
<evidence type="ECO:0000313" key="11">
    <source>
        <dbReference type="Proteomes" id="UP000646827"/>
    </source>
</evidence>
<organism evidence="10 11">
    <name type="scientific">Circinella minor</name>
    <dbReference type="NCBI Taxonomy" id="1195481"/>
    <lineage>
        <taxon>Eukaryota</taxon>
        <taxon>Fungi</taxon>
        <taxon>Fungi incertae sedis</taxon>
        <taxon>Mucoromycota</taxon>
        <taxon>Mucoromycotina</taxon>
        <taxon>Mucoromycetes</taxon>
        <taxon>Mucorales</taxon>
        <taxon>Lichtheimiaceae</taxon>
        <taxon>Circinella</taxon>
    </lineage>
</organism>
<evidence type="ECO:0000256" key="8">
    <source>
        <dbReference type="SAM" id="MobiDB-lite"/>
    </source>
</evidence>
<dbReference type="InterPro" id="IPR018200">
    <property type="entry name" value="USP_CS"/>
</dbReference>
<evidence type="ECO:0000259" key="9">
    <source>
        <dbReference type="PROSITE" id="PS50235"/>
    </source>
</evidence>
<dbReference type="InterPro" id="IPR001394">
    <property type="entry name" value="Peptidase_C19_UCH"/>
</dbReference>
<dbReference type="InterPro" id="IPR038765">
    <property type="entry name" value="Papain-like_cys_pep_sf"/>
</dbReference>
<evidence type="ECO:0000256" key="4">
    <source>
        <dbReference type="ARBA" id="ARBA00022670"/>
    </source>
</evidence>
<accession>A0A8H7VGS1</accession>
<keyword evidence="5" id="KW-0833">Ubl conjugation pathway</keyword>
<feature type="domain" description="USP" evidence="9">
    <location>
        <begin position="1"/>
        <end position="185"/>
    </location>
</feature>
<evidence type="ECO:0000256" key="1">
    <source>
        <dbReference type="ARBA" id="ARBA00000707"/>
    </source>
</evidence>
<dbReference type="PANTHER" id="PTHR21646:SF24">
    <property type="entry name" value="UBIQUITIN CARBOXYL-TERMINAL HYDROLASE"/>
    <property type="match status" value="1"/>
</dbReference>
<keyword evidence="4" id="KW-0645">Protease</keyword>
<comment type="catalytic activity">
    <reaction evidence="1">
        <text>Thiol-dependent hydrolysis of ester, thioester, amide, peptide and isopeptide bonds formed by the C-terminal Gly of ubiquitin (a 76-residue protein attached to proteins as an intracellular targeting signal).</text>
        <dbReference type="EC" id="3.4.19.12"/>
    </reaction>
</comment>
<dbReference type="SUPFAM" id="SSF54001">
    <property type="entry name" value="Cysteine proteinases"/>
    <property type="match status" value="1"/>
</dbReference>
<comment type="similarity">
    <text evidence="2">Belongs to the peptidase C19 family.</text>
</comment>
<feature type="compositionally biased region" description="Basic and acidic residues" evidence="8">
    <location>
        <begin position="13"/>
        <end position="24"/>
    </location>
</feature>
<evidence type="ECO:0000313" key="10">
    <source>
        <dbReference type="EMBL" id="KAG2219920.1"/>
    </source>
</evidence>
<dbReference type="PROSITE" id="PS50235">
    <property type="entry name" value="USP_3"/>
    <property type="match status" value="1"/>
</dbReference>
<feature type="non-terminal residue" evidence="10">
    <location>
        <position position="1"/>
    </location>
</feature>
<dbReference type="GO" id="GO:0006508">
    <property type="term" value="P:proteolysis"/>
    <property type="evidence" value="ECO:0007669"/>
    <property type="project" value="UniProtKB-KW"/>
</dbReference>
<keyword evidence="7" id="KW-0788">Thiol protease</keyword>
<evidence type="ECO:0000256" key="5">
    <source>
        <dbReference type="ARBA" id="ARBA00022786"/>
    </source>
</evidence>
<reference evidence="10 11" key="1">
    <citation type="submission" date="2020-12" db="EMBL/GenBank/DDBJ databases">
        <title>Metabolic potential, ecology and presence of endohyphal bacteria is reflected in genomic diversity of Mucoromycotina.</title>
        <authorList>
            <person name="Muszewska A."/>
            <person name="Okrasinska A."/>
            <person name="Steczkiewicz K."/>
            <person name="Drgas O."/>
            <person name="Orlowska M."/>
            <person name="Perlinska-Lenart U."/>
            <person name="Aleksandrzak-Piekarczyk T."/>
            <person name="Szatraj K."/>
            <person name="Zielenkiewicz U."/>
            <person name="Pilsyk S."/>
            <person name="Malc E."/>
            <person name="Mieczkowski P."/>
            <person name="Kruszewska J.S."/>
            <person name="Biernat P."/>
            <person name="Pawlowska J."/>
        </authorList>
    </citation>
    <scope>NUCLEOTIDE SEQUENCE [LARGE SCALE GENOMIC DNA]</scope>
    <source>
        <strain evidence="10 11">CBS 142.35</strain>
    </source>
</reference>
<evidence type="ECO:0000256" key="3">
    <source>
        <dbReference type="ARBA" id="ARBA00012759"/>
    </source>
</evidence>
<dbReference type="GO" id="GO:0016579">
    <property type="term" value="P:protein deubiquitination"/>
    <property type="evidence" value="ECO:0007669"/>
    <property type="project" value="InterPro"/>
</dbReference>
<keyword evidence="6" id="KW-0378">Hydrolase</keyword>
<dbReference type="EMBL" id="JAEPRB010000159">
    <property type="protein sequence ID" value="KAG2219920.1"/>
    <property type="molecule type" value="Genomic_DNA"/>
</dbReference>
<dbReference type="GO" id="GO:0004843">
    <property type="term" value="F:cysteine-type deubiquitinase activity"/>
    <property type="evidence" value="ECO:0007669"/>
    <property type="project" value="UniProtKB-EC"/>
</dbReference>
<dbReference type="Pfam" id="PF00443">
    <property type="entry name" value="UCH"/>
    <property type="match status" value="1"/>
</dbReference>
<evidence type="ECO:0000256" key="2">
    <source>
        <dbReference type="ARBA" id="ARBA00009085"/>
    </source>
</evidence>
<evidence type="ECO:0000256" key="7">
    <source>
        <dbReference type="ARBA" id="ARBA00022807"/>
    </source>
</evidence>
<dbReference type="InterPro" id="IPR028889">
    <property type="entry name" value="USP"/>
</dbReference>
<proteinExistence type="inferred from homology"/>
<gene>
    <name evidence="10" type="ORF">INT45_008557</name>
</gene>
<dbReference type="Proteomes" id="UP000646827">
    <property type="component" value="Unassembled WGS sequence"/>
</dbReference>
<comment type="caution">
    <text evidence="10">The sequence shown here is derived from an EMBL/GenBank/DDBJ whole genome shotgun (WGS) entry which is preliminary data.</text>
</comment>
<name>A0A8H7VGS1_9FUNG</name>
<feature type="region of interest" description="Disordered" evidence="8">
    <location>
        <begin position="13"/>
        <end position="34"/>
    </location>
</feature>
<dbReference type="InterPro" id="IPR050185">
    <property type="entry name" value="Ub_carboxyl-term_hydrolase"/>
</dbReference>
<dbReference type="EC" id="3.4.19.12" evidence="3"/>
<evidence type="ECO:0000256" key="6">
    <source>
        <dbReference type="ARBA" id="ARBA00022801"/>
    </source>
</evidence>
<keyword evidence="11" id="KW-1185">Reference proteome</keyword>
<sequence>MFGGMGSIDERAWDDMDMDDQHDAMDDDEDETKDKEITLEQCLDEFTREEMLGDQDLWYCPRCKKHQRAQKKIDLWCLPEIMVIHLKRFSSTRALRDKIDILIDFPVQELDMTERVTSSAEDRARQMGDSPDEKQIIYDLYAVDNHFGGMGGGHYTAFAQNPVIKEWCQFNDSHVSSVNDPNTVR</sequence>
<dbReference type="PANTHER" id="PTHR21646">
    <property type="entry name" value="UBIQUITIN CARBOXYL-TERMINAL HYDROLASE"/>
    <property type="match status" value="1"/>
</dbReference>
<dbReference type="PROSITE" id="PS00973">
    <property type="entry name" value="USP_2"/>
    <property type="match status" value="1"/>
</dbReference>
<dbReference type="OrthoDB" id="2268824at2759"/>
<dbReference type="Gene3D" id="3.90.70.10">
    <property type="entry name" value="Cysteine proteinases"/>
    <property type="match status" value="1"/>
</dbReference>